<keyword evidence="1" id="KW-0547">Nucleotide-binding</keyword>
<dbReference type="InterPro" id="IPR051451">
    <property type="entry name" value="PhoH2-like"/>
</dbReference>
<dbReference type="GO" id="GO:0005524">
    <property type="term" value="F:ATP binding"/>
    <property type="evidence" value="ECO:0007669"/>
    <property type="project" value="UniProtKB-KW"/>
</dbReference>
<dbReference type="Gene3D" id="3.40.50.300">
    <property type="entry name" value="P-loop containing nucleotide triphosphate hydrolases"/>
    <property type="match status" value="1"/>
</dbReference>
<dbReference type="Pfam" id="PF02562">
    <property type="entry name" value="PhoH"/>
    <property type="match status" value="1"/>
</dbReference>
<evidence type="ECO:0000313" key="6">
    <source>
        <dbReference type="Proteomes" id="UP000222417"/>
    </source>
</evidence>
<dbReference type="InterPro" id="IPR027417">
    <property type="entry name" value="P-loop_NTPase"/>
</dbReference>
<gene>
    <name evidence="5" type="ORF">PR1_102</name>
</gene>
<accession>A0A1S6KV00</accession>
<feature type="region of interest" description="Disordered" evidence="3">
    <location>
        <begin position="1"/>
        <end position="29"/>
    </location>
</feature>
<dbReference type="InterPro" id="IPR003714">
    <property type="entry name" value="PhoH"/>
</dbReference>
<dbReference type="PANTHER" id="PTHR30473">
    <property type="entry name" value="PROTEIN PHOH"/>
    <property type="match status" value="1"/>
</dbReference>
<proteinExistence type="predicted"/>
<evidence type="ECO:0000259" key="4">
    <source>
        <dbReference type="Pfam" id="PF02562"/>
    </source>
</evidence>
<evidence type="ECO:0000256" key="1">
    <source>
        <dbReference type="ARBA" id="ARBA00022741"/>
    </source>
</evidence>
<dbReference type="SUPFAM" id="SSF52540">
    <property type="entry name" value="P-loop containing nucleoside triphosphate hydrolases"/>
    <property type="match status" value="1"/>
</dbReference>
<evidence type="ECO:0000313" key="5">
    <source>
        <dbReference type="EMBL" id="AQT25241.1"/>
    </source>
</evidence>
<dbReference type="OrthoDB" id="8501at10239"/>
<evidence type="ECO:0000256" key="2">
    <source>
        <dbReference type="ARBA" id="ARBA00022840"/>
    </source>
</evidence>
<evidence type="ECO:0000256" key="3">
    <source>
        <dbReference type="SAM" id="MobiDB-lite"/>
    </source>
</evidence>
<reference evidence="5 6" key="1">
    <citation type="submission" date="2016-12" db="EMBL/GenBank/DDBJ databases">
        <title>Providencia rettgeri phage vB-PreS_PR1 - a deep-branching member of the T5-like siphoviruses.</title>
        <authorList>
            <person name="Oliveira H."/>
            <person name="Pinto G."/>
            <person name="Hendrix H."/>
            <person name="Noben J.-P."/>
            <person name="Gawor J."/>
            <person name="Lobocka M."/>
            <person name="Lavigne R."/>
            <person name="Azeredo J."/>
        </authorList>
    </citation>
    <scope>NUCLEOTIDE SEQUENCE [LARGE SCALE GENOMIC DNA]</scope>
</reference>
<feature type="domain" description="PhoH-like protein" evidence="4">
    <location>
        <begin position="30"/>
        <end position="230"/>
    </location>
</feature>
<dbReference type="EMBL" id="KY363465">
    <property type="protein sequence ID" value="AQT25241.1"/>
    <property type="molecule type" value="Genomic_DNA"/>
</dbReference>
<dbReference type="Proteomes" id="UP000222417">
    <property type="component" value="Segment"/>
</dbReference>
<dbReference type="PANTHER" id="PTHR30473:SF2">
    <property type="entry name" value="PIN DOMAIN-CONTAINING PROTEIN"/>
    <property type="match status" value="1"/>
</dbReference>
<keyword evidence="6" id="KW-1185">Reference proteome</keyword>
<name>A0A1S6KV00_9CAUD</name>
<keyword evidence="2" id="KW-0067">ATP-binding</keyword>
<sequence length="239" mass="26953">MAKPKKERKKQKDVDQSTSCGRLGSDKTLVPKNSEQKSYINAIKNSTVVVCTGKPGTGKTFIPAALAAQELYKHKSPFERVVLIRPNEPLGKSLGMLPGDLKEKLEPWLVPIKDGIVWAIGKYGYEGLFKDERIQFVAVEHVRGRTFNNCFVIVDEAQNITPEAMIAILTRIGEDCRMIICGDIAQKDLHGKSGLKMLMDIKDKYEFTPFRHIELEENVRSRESSAFYDIFYSEGLINV</sequence>
<organism evidence="5 6">
    <name type="scientific">Providencia phage vB_PreS_PR1</name>
    <dbReference type="NCBI Taxonomy" id="1931407"/>
    <lineage>
        <taxon>Viruses</taxon>
        <taxon>Duplodnaviria</taxon>
        <taxon>Heunggongvirae</taxon>
        <taxon>Uroviricota</taxon>
        <taxon>Caudoviricetes</taxon>
        <taxon>Demerecviridae</taxon>
        <taxon>Priunavirus</taxon>
        <taxon>Priunavirus PR1</taxon>
    </lineage>
</organism>
<protein>
    <submittedName>
        <fullName evidence="5">Phosphate starvation-inducible protein</fullName>
    </submittedName>
</protein>